<feature type="compositionally biased region" description="Low complexity" evidence="1">
    <location>
        <begin position="32"/>
        <end position="41"/>
    </location>
</feature>
<organism evidence="2 3">
    <name type="scientific">Roseisalinus antarcticus</name>
    <dbReference type="NCBI Taxonomy" id="254357"/>
    <lineage>
        <taxon>Bacteria</taxon>
        <taxon>Pseudomonadati</taxon>
        <taxon>Pseudomonadota</taxon>
        <taxon>Alphaproteobacteria</taxon>
        <taxon>Rhodobacterales</taxon>
        <taxon>Roseobacteraceae</taxon>
        <taxon>Roseisalinus</taxon>
    </lineage>
</organism>
<dbReference type="RefSeq" id="WP_085878908.1">
    <property type="nucleotide sequence ID" value="NZ_FWFZ01000008.1"/>
</dbReference>
<dbReference type="OrthoDB" id="7739218at2"/>
<dbReference type="AlphaFoldDB" id="A0A1Y5STJ2"/>
<evidence type="ECO:0000313" key="2">
    <source>
        <dbReference type="EMBL" id="SLN48080.1"/>
    </source>
</evidence>
<dbReference type="PROSITE" id="PS51257">
    <property type="entry name" value="PROKAR_LIPOPROTEIN"/>
    <property type="match status" value="1"/>
</dbReference>
<accession>A0A1Y5STJ2</accession>
<name>A0A1Y5STJ2_9RHOB</name>
<feature type="region of interest" description="Disordered" evidence="1">
    <location>
        <begin position="23"/>
        <end position="70"/>
    </location>
</feature>
<evidence type="ECO:0000313" key="3">
    <source>
        <dbReference type="Proteomes" id="UP000193900"/>
    </source>
</evidence>
<reference evidence="2 3" key="1">
    <citation type="submission" date="2017-03" db="EMBL/GenBank/DDBJ databases">
        <authorList>
            <person name="Afonso C.L."/>
            <person name="Miller P.J."/>
            <person name="Scott M.A."/>
            <person name="Spackman E."/>
            <person name="Goraichik I."/>
            <person name="Dimitrov K.M."/>
            <person name="Suarez D.L."/>
            <person name="Swayne D.E."/>
        </authorList>
    </citation>
    <scope>NUCLEOTIDE SEQUENCE [LARGE SCALE GENOMIC DNA]</scope>
    <source>
        <strain evidence="2 3">CECT 7023</strain>
    </source>
</reference>
<proteinExistence type="predicted"/>
<protein>
    <submittedName>
        <fullName evidence="2">Uncharacterized protein</fullName>
    </submittedName>
</protein>
<gene>
    <name evidence="2" type="ORF">ROA7023_02062</name>
</gene>
<evidence type="ECO:0000256" key="1">
    <source>
        <dbReference type="SAM" id="MobiDB-lite"/>
    </source>
</evidence>
<dbReference type="Proteomes" id="UP000193900">
    <property type="component" value="Unassembled WGS sequence"/>
</dbReference>
<dbReference type="EMBL" id="FWFZ01000008">
    <property type="protein sequence ID" value="SLN48080.1"/>
    <property type="molecule type" value="Genomic_DNA"/>
</dbReference>
<keyword evidence="3" id="KW-1185">Reference proteome</keyword>
<sequence length="361" mass="37811">MYRILIAASALAVVSACDDGQPFFQEDETTTEDTTTTTTDGDTTEPDPVIDETGGVDAASLPPGTPEPQVDEGIVRYETVDANGGGRITSPVSYNALDDTFSVDNLAFDGENIYQRGTAVSQMGGYAVYDAEVAVSDSLTGNRVGQIIPYRAILGVSTNTTEDSSGTRVPRSSFAIVRTGGYVDYGFGGFVYEREGGVVLPDTGQATFSGGYGGIRVFQDRGGLEFTRGDMIIDVDFDDFNSNDGVKGRIINREAFTAAGNSITTGTGDGQLQLPNVTFVVTEGAGGGIDDNGEIVGQVASTAVIDGEAQEYETGTYYAVVSGDLTDPADGGEIVGVIVMESTDPRFDVSAQETGGFIVYR</sequence>